<dbReference type="PANTHER" id="PTHR46696">
    <property type="entry name" value="P450, PUTATIVE (EUROFUNG)-RELATED"/>
    <property type="match status" value="1"/>
</dbReference>
<organism evidence="7 8">
    <name type="scientific">Nocardia cyriacigeorgica</name>
    <dbReference type="NCBI Taxonomy" id="135487"/>
    <lineage>
        <taxon>Bacteria</taxon>
        <taxon>Bacillati</taxon>
        <taxon>Actinomycetota</taxon>
        <taxon>Actinomycetes</taxon>
        <taxon>Mycobacteriales</taxon>
        <taxon>Nocardiaceae</taxon>
        <taxon>Nocardia</taxon>
    </lineage>
</organism>
<evidence type="ECO:0000256" key="6">
    <source>
        <dbReference type="ARBA" id="ARBA00023033"/>
    </source>
</evidence>
<gene>
    <name evidence="7" type="ORF">FEK34_08120</name>
</gene>
<keyword evidence="4" id="KW-0560">Oxidoreductase</keyword>
<keyword evidence="2" id="KW-0349">Heme</keyword>
<protein>
    <submittedName>
        <fullName evidence="7">Cytochrome P450</fullName>
    </submittedName>
</protein>
<dbReference type="GO" id="GO:0020037">
    <property type="term" value="F:heme binding"/>
    <property type="evidence" value="ECO:0007669"/>
    <property type="project" value="InterPro"/>
</dbReference>
<dbReference type="Gene3D" id="1.10.630.10">
    <property type="entry name" value="Cytochrome P450"/>
    <property type="match status" value="1"/>
</dbReference>
<dbReference type="SUPFAM" id="SSF48264">
    <property type="entry name" value="Cytochrome P450"/>
    <property type="match status" value="1"/>
</dbReference>
<dbReference type="Proteomes" id="UP000306378">
    <property type="component" value="Unassembled WGS sequence"/>
</dbReference>
<evidence type="ECO:0000256" key="3">
    <source>
        <dbReference type="ARBA" id="ARBA00022723"/>
    </source>
</evidence>
<proteinExistence type="inferred from homology"/>
<dbReference type="PANTHER" id="PTHR46696:SF1">
    <property type="entry name" value="CYTOCHROME P450 YJIB-RELATED"/>
    <property type="match status" value="1"/>
</dbReference>
<dbReference type="InterPro" id="IPR017972">
    <property type="entry name" value="Cyt_P450_CS"/>
</dbReference>
<accession>A0A5R8NY14</accession>
<dbReference type="PROSITE" id="PS00086">
    <property type="entry name" value="CYTOCHROME_P450"/>
    <property type="match status" value="1"/>
</dbReference>
<evidence type="ECO:0000313" key="8">
    <source>
        <dbReference type="Proteomes" id="UP000306378"/>
    </source>
</evidence>
<reference evidence="7 8" key="1">
    <citation type="submission" date="2019-05" db="EMBL/GenBank/DDBJ databases">
        <title>Genomes sequences of two Nocardia cyriacigeorgica environmental isolates, type strains Nocardia asteroides ATCC 19247 and Nocardia cyriacigeorgica DSM 44484.</title>
        <authorList>
            <person name="Vautrin F."/>
            <person name="Bergeron E."/>
            <person name="Dubost A."/>
            <person name="Abrouk D."/>
            <person name="Rodriguez Nava V."/>
            <person name="Pujic P."/>
        </authorList>
    </citation>
    <scope>NUCLEOTIDE SEQUENCE [LARGE SCALE GENOMIC DNA]</scope>
    <source>
        <strain evidence="7 8">EML 446</strain>
    </source>
</reference>
<dbReference type="EMBL" id="VBUT01000003">
    <property type="protein sequence ID" value="TLF79668.1"/>
    <property type="molecule type" value="Genomic_DNA"/>
</dbReference>
<evidence type="ECO:0000256" key="2">
    <source>
        <dbReference type="ARBA" id="ARBA00022617"/>
    </source>
</evidence>
<keyword evidence="6" id="KW-0503">Monooxygenase</keyword>
<keyword evidence="5" id="KW-0408">Iron</keyword>
<dbReference type="InterPro" id="IPR036396">
    <property type="entry name" value="Cyt_P450_sf"/>
</dbReference>
<comment type="similarity">
    <text evidence="1">Belongs to the cytochrome P450 family.</text>
</comment>
<dbReference type="RefSeq" id="WP_138447532.1">
    <property type="nucleotide sequence ID" value="NZ_VBUT01000003.1"/>
</dbReference>
<dbReference type="GO" id="GO:0005506">
    <property type="term" value="F:iron ion binding"/>
    <property type="evidence" value="ECO:0007669"/>
    <property type="project" value="InterPro"/>
</dbReference>
<dbReference type="GO" id="GO:0016705">
    <property type="term" value="F:oxidoreductase activity, acting on paired donors, with incorporation or reduction of molecular oxygen"/>
    <property type="evidence" value="ECO:0007669"/>
    <property type="project" value="InterPro"/>
</dbReference>
<dbReference type="GO" id="GO:0004497">
    <property type="term" value="F:monooxygenase activity"/>
    <property type="evidence" value="ECO:0007669"/>
    <property type="project" value="UniProtKB-KW"/>
</dbReference>
<name>A0A5R8NY14_9NOCA</name>
<evidence type="ECO:0000256" key="4">
    <source>
        <dbReference type="ARBA" id="ARBA00023002"/>
    </source>
</evidence>
<keyword evidence="3" id="KW-0479">Metal-binding</keyword>
<comment type="caution">
    <text evidence="7">The sequence shown here is derived from an EMBL/GenBank/DDBJ whole genome shotgun (WGS) entry which is preliminary data.</text>
</comment>
<evidence type="ECO:0000313" key="7">
    <source>
        <dbReference type="EMBL" id="TLF79668.1"/>
    </source>
</evidence>
<evidence type="ECO:0000256" key="5">
    <source>
        <dbReference type="ARBA" id="ARBA00023004"/>
    </source>
</evidence>
<dbReference type="CDD" id="cd20623">
    <property type="entry name" value="CYP_unk"/>
    <property type="match status" value="1"/>
</dbReference>
<sequence length="402" mass="44262">MWHETPAPTSTELFRFPMYSEEFAADPHRVYAEMRRRYGSLVPVELSPGIPATLVIGYSTAVRICNDEAHFPADPRAWQKDVPNDCPVKPMMEYRPNALRSSGQEHRRFRKASVDGIEAINLFSLHNDIEQIAIPLINAFCGDGEADLLSQYAFPLTFAVLNAMVGCPADIGQQVAQGMAMMFEGNDAEEGNALFANALAHLVALKRREPGDDVTTRLVHHSAELTDEELVHQLVTIYGAGIEPLTNLITNTLLLMLSDDRFSGFPALTTRDALNELLFKDPPLANFGITYPAQPILIDETWLPAKQPVVTSMAACNNDPAIVGEFTDNNSHLAWGTGPHTCPAQDVAYPVAQNAIDQLLDALPEMALACPPDQLTWRPGPFHRSLAALPVRFTPSPPLNFR</sequence>
<dbReference type="InterPro" id="IPR002397">
    <property type="entry name" value="Cyt_P450_B"/>
</dbReference>
<evidence type="ECO:0000256" key="1">
    <source>
        <dbReference type="ARBA" id="ARBA00010617"/>
    </source>
</evidence>
<dbReference type="PRINTS" id="PR00359">
    <property type="entry name" value="BP450"/>
</dbReference>
<dbReference type="AlphaFoldDB" id="A0A5R8NY14"/>